<dbReference type="Pfam" id="PF00209">
    <property type="entry name" value="SNF"/>
    <property type="match status" value="2"/>
</dbReference>
<dbReference type="STRING" id="1765655.AMR74_05275"/>
<dbReference type="CDD" id="cd10336">
    <property type="entry name" value="SLC6sbd_Tyt1-Like"/>
    <property type="match status" value="1"/>
</dbReference>
<dbReference type="GO" id="GO:0005524">
    <property type="term" value="F:ATP binding"/>
    <property type="evidence" value="ECO:0007669"/>
    <property type="project" value="UniProtKB-KW"/>
</dbReference>
<feature type="transmembrane region" description="Helical" evidence="6">
    <location>
        <begin position="172"/>
        <end position="199"/>
    </location>
</feature>
<feature type="transmembrane region" description="Helical" evidence="6">
    <location>
        <begin position="281"/>
        <end position="299"/>
    </location>
</feature>
<comment type="subcellular location">
    <subcellularLocation>
        <location evidence="1">Membrane</location>
        <topology evidence="1">Multi-pass membrane protein</topology>
    </subcellularLocation>
</comment>
<keyword evidence="3 6" id="KW-0812">Transmembrane</keyword>
<feature type="transmembrane region" description="Helical" evidence="6">
    <location>
        <begin position="42"/>
        <end position="63"/>
    </location>
</feature>
<organism evidence="7 8">
    <name type="scientific">Halorubrum tropicale</name>
    <dbReference type="NCBI Taxonomy" id="1765655"/>
    <lineage>
        <taxon>Archaea</taxon>
        <taxon>Methanobacteriati</taxon>
        <taxon>Methanobacteriota</taxon>
        <taxon>Stenosarchaea group</taxon>
        <taxon>Halobacteria</taxon>
        <taxon>Halobacteriales</taxon>
        <taxon>Haloferacaceae</taxon>
        <taxon>Halorubrum</taxon>
    </lineage>
</organism>
<dbReference type="SUPFAM" id="SSF161070">
    <property type="entry name" value="SNF-like"/>
    <property type="match status" value="1"/>
</dbReference>
<dbReference type="AlphaFoldDB" id="A0A0M9AQS2"/>
<evidence type="ECO:0000256" key="5">
    <source>
        <dbReference type="ARBA" id="ARBA00023136"/>
    </source>
</evidence>
<sequence length="451" mass="47097">MARETWATRAGFILAAVGSAVGLGNVWRFPFITGQYGGSSFLITYLAFVALIGFPAILVEFVIGRRTDRNPVGALRELGSGVWGSAGWLFVVTGFIILSYYSVVAGWFLRYTLIGITEGYTLTDPAEAEALYQTVSTGLDTLVFHALFMLLVVGIIAAGVRRGIELSVKVMIPAILVLLVGLAGYGFTLDGASAAYAYYLSPDFGTIAANWTEILPAAAGQAFFTLSLGMGVMITYASYLGEDRNLAADAGIIATIDTLVAVLVGFVVFPVLFTVGIEPGSGGPGAIFVSLTAAFAGIPGGRILGIVFFGMVGIAALSSAISILEVLVSYLIDEVGVARVPASAALGAAVFLLGVPVTVDSIFLGLYDGLAYGILLVLGSLLLALFVGWVVPGVGREELRTGMGDAAGFDGAWIWVVRLPLVFVIFVSLVLGVTDYVGFLTGGFADWLAAR</sequence>
<evidence type="ECO:0000313" key="8">
    <source>
        <dbReference type="Proteomes" id="UP000037747"/>
    </source>
</evidence>
<evidence type="ECO:0000256" key="3">
    <source>
        <dbReference type="ARBA" id="ARBA00022692"/>
    </source>
</evidence>
<evidence type="ECO:0000313" key="7">
    <source>
        <dbReference type="EMBL" id="KOX96842.1"/>
    </source>
</evidence>
<dbReference type="OrthoDB" id="99721at2157"/>
<evidence type="ECO:0000256" key="1">
    <source>
        <dbReference type="ARBA" id="ARBA00004141"/>
    </source>
</evidence>
<keyword evidence="7" id="KW-0547">Nucleotide-binding</keyword>
<feature type="transmembrane region" description="Helical" evidence="6">
    <location>
        <begin position="12"/>
        <end position="30"/>
    </location>
</feature>
<feature type="transmembrane region" description="Helical" evidence="6">
    <location>
        <begin position="83"/>
        <end position="103"/>
    </location>
</feature>
<feature type="transmembrane region" description="Helical" evidence="6">
    <location>
        <begin position="142"/>
        <end position="160"/>
    </location>
</feature>
<name>A0A0M9AQS2_9EURY</name>
<protein>
    <submittedName>
        <fullName evidence="7">Daunorubicin ABC transporter ATP-binding protein</fullName>
    </submittedName>
</protein>
<feature type="transmembrane region" description="Helical" evidence="6">
    <location>
        <begin position="370"/>
        <end position="392"/>
    </location>
</feature>
<dbReference type="InterPro" id="IPR037272">
    <property type="entry name" value="SNS_sf"/>
</dbReference>
<feature type="transmembrane region" description="Helical" evidence="6">
    <location>
        <begin position="344"/>
        <end position="363"/>
    </location>
</feature>
<evidence type="ECO:0000256" key="4">
    <source>
        <dbReference type="ARBA" id="ARBA00022989"/>
    </source>
</evidence>
<keyword evidence="4 6" id="KW-1133">Transmembrane helix</keyword>
<gene>
    <name evidence="7" type="ORF">AMR74_05275</name>
</gene>
<dbReference type="Proteomes" id="UP000037747">
    <property type="component" value="Unassembled WGS sequence"/>
</dbReference>
<dbReference type="PATRIC" id="fig|1705389.3.peg.3003"/>
<dbReference type="GO" id="GO:0016020">
    <property type="term" value="C:membrane"/>
    <property type="evidence" value="ECO:0007669"/>
    <property type="project" value="UniProtKB-SubCell"/>
</dbReference>
<feature type="transmembrane region" description="Helical" evidence="6">
    <location>
        <begin position="306"/>
        <end position="332"/>
    </location>
</feature>
<comment type="caution">
    <text evidence="7">The sequence shown here is derived from an EMBL/GenBank/DDBJ whole genome shotgun (WGS) entry which is preliminary data.</text>
</comment>
<keyword evidence="2" id="KW-0813">Transport</keyword>
<dbReference type="NCBIfam" id="NF037979">
    <property type="entry name" value="Na_transp"/>
    <property type="match status" value="1"/>
</dbReference>
<feature type="transmembrane region" description="Helical" evidence="6">
    <location>
        <begin position="412"/>
        <end position="433"/>
    </location>
</feature>
<reference evidence="7 8" key="1">
    <citation type="submission" date="2015-08" db="EMBL/GenBank/DDBJ databases">
        <title>Genomes of Isolates from Cabo Rojo, PR.</title>
        <authorList>
            <person name="Sanchez-Nieves R.L."/>
            <person name="Montalvo-Rodriguez R."/>
        </authorList>
    </citation>
    <scope>NUCLEOTIDE SEQUENCE [LARGE SCALE GENOMIC DNA]</scope>
    <source>
        <strain evidence="7 8">5</strain>
    </source>
</reference>
<dbReference type="InterPro" id="IPR047218">
    <property type="entry name" value="YocR/YhdH-like"/>
</dbReference>
<feature type="transmembrane region" description="Helical" evidence="6">
    <location>
        <begin position="252"/>
        <end position="275"/>
    </location>
</feature>
<dbReference type="PROSITE" id="PS50267">
    <property type="entry name" value="NA_NEUROTRAN_SYMP_3"/>
    <property type="match status" value="1"/>
</dbReference>
<dbReference type="InterPro" id="IPR000175">
    <property type="entry name" value="Na/ntran_symport"/>
</dbReference>
<proteinExistence type="predicted"/>
<accession>A0A0M9AQS2</accession>
<dbReference type="PANTHER" id="PTHR42948:SF1">
    <property type="entry name" value="TRANSPORTER"/>
    <property type="match status" value="1"/>
</dbReference>
<keyword evidence="8" id="KW-1185">Reference proteome</keyword>
<dbReference type="PANTHER" id="PTHR42948">
    <property type="entry name" value="TRANSPORTER"/>
    <property type="match status" value="1"/>
</dbReference>
<evidence type="ECO:0000256" key="2">
    <source>
        <dbReference type="ARBA" id="ARBA00022448"/>
    </source>
</evidence>
<feature type="transmembrane region" description="Helical" evidence="6">
    <location>
        <begin position="219"/>
        <end position="240"/>
    </location>
</feature>
<dbReference type="EMBL" id="LIST01000002">
    <property type="protein sequence ID" value="KOX96842.1"/>
    <property type="molecule type" value="Genomic_DNA"/>
</dbReference>
<evidence type="ECO:0000256" key="6">
    <source>
        <dbReference type="SAM" id="Phobius"/>
    </source>
</evidence>
<keyword evidence="7" id="KW-0067">ATP-binding</keyword>
<keyword evidence="5 6" id="KW-0472">Membrane</keyword>
<dbReference type="RefSeq" id="WP_053771026.1">
    <property type="nucleotide sequence ID" value="NZ_LIST01000002.1"/>
</dbReference>
<dbReference type="PRINTS" id="PR00176">
    <property type="entry name" value="NANEUSMPORT"/>
</dbReference>